<evidence type="ECO:0000256" key="8">
    <source>
        <dbReference type="ARBA" id="ARBA00023242"/>
    </source>
</evidence>
<dbReference type="Pfam" id="PF04430">
    <property type="entry name" value="DUF498"/>
    <property type="match status" value="1"/>
</dbReference>
<dbReference type="InterPro" id="IPR036748">
    <property type="entry name" value="MTH938-like_sf"/>
</dbReference>
<evidence type="ECO:0000256" key="5">
    <source>
        <dbReference type="ARBA" id="ARBA00022833"/>
    </source>
</evidence>
<dbReference type="GO" id="GO:0008270">
    <property type="term" value="F:zinc ion binding"/>
    <property type="evidence" value="ECO:0007669"/>
    <property type="project" value="UniProtKB-KW"/>
</dbReference>
<keyword evidence="6" id="KW-0805">Transcription regulation</keyword>
<dbReference type="GO" id="GO:0005634">
    <property type="term" value="C:nucleus"/>
    <property type="evidence" value="ECO:0007669"/>
    <property type="project" value="UniProtKB-SubCell"/>
</dbReference>
<keyword evidence="2" id="KW-0479">Metal-binding</keyword>
<feature type="domain" description="C2H2-type" evidence="11">
    <location>
        <begin position="151"/>
        <end position="185"/>
    </location>
</feature>
<dbReference type="InterPro" id="IPR036236">
    <property type="entry name" value="Znf_C2H2_sf"/>
</dbReference>
<gene>
    <name evidence="12" type="ORF">PHSY_003224</name>
</gene>
<dbReference type="SUPFAM" id="SSF57667">
    <property type="entry name" value="beta-beta-alpha zinc fingers"/>
    <property type="match status" value="3"/>
</dbReference>
<reference evidence="13" key="1">
    <citation type="journal article" date="2013" name="Genome Announc.">
        <title>Draft genome sequence of the basidiomycetous yeast-like fungus Pseudozyma hubeiensis SY62, which produces an abundant amount of the biosurfactant mannosylerythritol lipids.</title>
        <authorList>
            <person name="Konishi M."/>
            <person name="Hatada Y."/>
            <person name="Horiuchi J."/>
        </authorList>
    </citation>
    <scope>NUCLEOTIDE SEQUENCE [LARGE SCALE GENOMIC DNA]</scope>
    <source>
        <strain evidence="13">SY62</strain>
    </source>
</reference>
<evidence type="ECO:0000313" key="13">
    <source>
        <dbReference type="Proteomes" id="UP000014071"/>
    </source>
</evidence>
<keyword evidence="4 9" id="KW-0863">Zinc-finger</keyword>
<keyword evidence="13" id="KW-1185">Reference proteome</keyword>
<feature type="region of interest" description="Disordered" evidence="10">
    <location>
        <begin position="324"/>
        <end position="351"/>
    </location>
</feature>
<dbReference type="InterPro" id="IPR007523">
    <property type="entry name" value="NDUFAF3/AAMDC"/>
</dbReference>
<dbReference type="SUPFAM" id="SSF64076">
    <property type="entry name" value="MTH938-like"/>
    <property type="match status" value="1"/>
</dbReference>
<dbReference type="AlphaFoldDB" id="R9P2L5"/>
<evidence type="ECO:0000256" key="4">
    <source>
        <dbReference type="ARBA" id="ARBA00022771"/>
    </source>
</evidence>
<dbReference type="RefSeq" id="XP_012189235.1">
    <property type="nucleotide sequence ID" value="XM_012333845.1"/>
</dbReference>
<feature type="compositionally biased region" description="Low complexity" evidence="10">
    <location>
        <begin position="78"/>
        <end position="96"/>
    </location>
</feature>
<keyword evidence="7" id="KW-0804">Transcription</keyword>
<dbReference type="PROSITE" id="PS50157">
    <property type="entry name" value="ZINC_FINGER_C2H2_2"/>
    <property type="match status" value="4"/>
</dbReference>
<organism evidence="12 13">
    <name type="scientific">Pseudozyma hubeiensis (strain SY62)</name>
    <name type="common">Yeast</name>
    <dbReference type="NCBI Taxonomy" id="1305764"/>
    <lineage>
        <taxon>Eukaryota</taxon>
        <taxon>Fungi</taxon>
        <taxon>Dikarya</taxon>
        <taxon>Basidiomycota</taxon>
        <taxon>Ustilaginomycotina</taxon>
        <taxon>Ustilaginomycetes</taxon>
        <taxon>Ustilaginales</taxon>
        <taxon>Ustilaginaceae</taxon>
        <taxon>Pseudozyma</taxon>
    </lineage>
</organism>
<dbReference type="Pfam" id="PF00096">
    <property type="entry name" value="zf-C2H2"/>
    <property type="match status" value="3"/>
</dbReference>
<sequence length="542" mass="58968">MPGKLELGTFTPTTEAQLWKPNAAGAVSGTGQDDKVSLAILQHLLHDHLGQHSSAPFSLHAAQHLAPTTPSSPHRASEALLSSSKDSASPLSSWSSSKKRKSSDTSSGGAYCSETEKLFCRWQGCSAQFDSHSALTDHIETAHVGSGKAEYECRWIGCPRHASGQKFSQKQKVLRHIQTHTGDRPFKCTQCGKRFSEQNTLAQHIRTHTLERPYVCDHPGCGKAFSVAGSLTIHKRIHTGSKPFVCTFPGCGKAFAESSNLTKHVRTHTGDRPFRHHPSLSPLPHSPIDHPYTIPTGSNCIRRSTMFRSAPLLRSTLARASAGRPIPRAFSTTSSRHLPSDDPGGKPNTGQHRTVYDDFFNILESPAASSTSPLNAGSTVVISSTSPTSLTLSDGLVLSEPVVVLNNSVFLFDSPPLSADRATPSGLGWESWLGVTTIKPGKMEVTQKVKDVFKLFELVDDRPEILLFGTGSRVLPPPQPIRQHINDLGIQLDVMSTHDAASTFNMLSEEGRKVAAILLPEVEEGKRRRYSPEQLQRLLEGK</sequence>
<dbReference type="FunFam" id="3.30.160.60:FF:005084">
    <property type="match status" value="1"/>
</dbReference>
<evidence type="ECO:0000313" key="12">
    <source>
        <dbReference type="EMBL" id="GAC95648.1"/>
    </source>
</evidence>
<evidence type="ECO:0000256" key="9">
    <source>
        <dbReference type="PROSITE-ProRule" id="PRU00042"/>
    </source>
</evidence>
<dbReference type="FunFam" id="3.30.160.60:FF:000125">
    <property type="entry name" value="Putative zinc finger protein 143"/>
    <property type="match status" value="2"/>
</dbReference>
<accession>R9P2L5</accession>
<dbReference type="STRING" id="1305764.R9P2L5"/>
<feature type="domain" description="C2H2-type" evidence="11">
    <location>
        <begin position="214"/>
        <end position="243"/>
    </location>
</feature>
<proteinExistence type="predicted"/>
<dbReference type="EMBL" id="DF238795">
    <property type="protein sequence ID" value="GAC95648.1"/>
    <property type="molecule type" value="Genomic_DNA"/>
</dbReference>
<dbReference type="OrthoDB" id="20681at2759"/>
<keyword evidence="5" id="KW-0862">Zinc</keyword>
<keyword evidence="8" id="KW-0539">Nucleus</keyword>
<comment type="subcellular location">
    <subcellularLocation>
        <location evidence="1">Nucleus</location>
    </subcellularLocation>
</comment>
<dbReference type="PANTHER" id="PTHR46179:SF13">
    <property type="entry name" value="C2H2-TYPE DOMAIN-CONTAINING PROTEIN"/>
    <property type="match status" value="1"/>
</dbReference>
<dbReference type="Proteomes" id="UP000014071">
    <property type="component" value="Unassembled WGS sequence"/>
</dbReference>
<dbReference type="PROSITE" id="PS00028">
    <property type="entry name" value="ZINC_FINGER_C2H2_1"/>
    <property type="match status" value="4"/>
</dbReference>
<dbReference type="InterPro" id="IPR013087">
    <property type="entry name" value="Znf_C2H2_type"/>
</dbReference>
<evidence type="ECO:0000256" key="10">
    <source>
        <dbReference type="SAM" id="MobiDB-lite"/>
    </source>
</evidence>
<dbReference type="Gene3D" id="3.30.160.60">
    <property type="entry name" value="Classic Zinc Finger"/>
    <property type="match status" value="5"/>
</dbReference>
<evidence type="ECO:0000256" key="7">
    <source>
        <dbReference type="ARBA" id="ARBA00023163"/>
    </source>
</evidence>
<dbReference type="InterPro" id="IPR051061">
    <property type="entry name" value="Zinc_finger_trans_reg"/>
</dbReference>
<dbReference type="HOGENOM" id="CLU_502596_0_0_1"/>
<feature type="domain" description="C2H2-type" evidence="11">
    <location>
        <begin position="186"/>
        <end position="213"/>
    </location>
</feature>
<dbReference type="GO" id="GO:0000978">
    <property type="term" value="F:RNA polymerase II cis-regulatory region sequence-specific DNA binding"/>
    <property type="evidence" value="ECO:0007669"/>
    <property type="project" value="UniProtKB-ARBA"/>
</dbReference>
<dbReference type="FunFam" id="3.30.160.60:FF:000624">
    <property type="entry name" value="zinc finger protein 697"/>
    <property type="match status" value="1"/>
</dbReference>
<dbReference type="Gene3D" id="3.40.1230.10">
    <property type="entry name" value="MTH938-like"/>
    <property type="match status" value="1"/>
</dbReference>
<dbReference type="GO" id="GO:0000981">
    <property type="term" value="F:DNA-binding transcription factor activity, RNA polymerase II-specific"/>
    <property type="evidence" value="ECO:0007669"/>
    <property type="project" value="UniProtKB-ARBA"/>
</dbReference>
<evidence type="ECO:0000256" key="3">
    <source>
        <dbReference type="ARBA" id="ARBA00022737"/>
    </source>
</evidence>
<protein>
    <recommendedName>
        <fullName evidence="11">C2H2-type domain-containing protein</fullName>
    </recommendedName>
</protein>
<feature type="region of interest" description="Disordered" evidence="10">
    <location>
        <begin position="64"/>
        <end position="110"/>
    </location>
</feature>
<evidence type="ECO:0000256" key="6">
    <source>
        <dbReference type="ARBA" id="ARBA00023015"/>
    </source>
</evidence>
<evidence type="ECO:0000259" key="11">
    <source>
        <dbReference type="PROSITE" id="PS50157"/>
    </source>
</evidence>
<name>R9P2L5_PSEHS</name>
<dbReference type="eggNOG" id="KOG1721">
    <property type="taxonomic scope" value="Eukaryota"/>
</dbReference>
<evidence type="ECO:0000256" key="2">
    <source>
        <dbReference type="ARBA" id="ARBA00022723"/>
    </source>
</evidence>
<keyword evidence="3" id="KW-0677">Repeat</keyword>
<dbReference type="SMART" id="SM00355">
    <property type="entry name" value="ZnF_C2H2"/>
    <property type="match status" value="5"/>
</dbReference>
<feature type="domain" description="C2H2-type" evidence="11">
    <location>
        <begin position="244"/>
        <end position="273"/>
    </location>
</feature>
<dbReference type="GeneID" id="24108514"/>
<dbReference type="PANTHER" id="PTHR46179">
    <property type="entry name" value="ZINC FINGER PROTEIN"/>
    <property type="match status" value="1"/>
</dbReference>
<evidence type="ECO:0000256" key="1">
    <source>
        <dbReference type="ARBA" id="ARBA00004123"/>
    </source>
</evidence>